<dbReference type="AlphaFoldDB" id="A0A1G2DH51"/>
<accession>A0A1G2DH51</accession>
<feature type="chain" id="PRO_5009582585" evidence="1">
    <location>
        <begin position="28"/>
        <end position="177"/>
    </location>
</feature>
<comment type="caution">
    <text evidence="2">The sequence shown here is derived from an EMBL/GenBank/DDBJ whole genome shotgun (WGS) entry which is preliminary data.</text>
</comment>
<evidence type="ECO:0000256" key="1">
    <source>
        <dbReference type="SAM" id="SignalP"/>
    </source>
</evidence>
<proteinExistence type="predicted"/>
<keyword evidence="1" id="KW-0732">Signal</keyword>
<gene>
    <name evidence="2" type="ORF">A3C93_00810</name>
</gene>
<evidence type="ECO:0000313" key="2">
    <source>
        <dbReference type="EMBL" id="OGZ12180.1"/>
    </source>
</evidence>
<organism evidence="2 3">
    <name type="scientific">Candidatus Lloydbacteria bacterium RIFCSPHIGHO2_02_FULL_54_17</name>
    <dbReference type="NCBI Taxonomy" id="1798664"/>
    <lineage>
        <taxon>Bacteria</taxon>
        <taxon>Candidatus Lloydiibacteriota</taxon>
    </lineage>
</organism>
<name>A0A1G2DH51_9BACT</name>
<dbReference type="Proteomes" id="UP000178636">
    <property type="component" value="Unassembled WGS sequence"/>
</dbReference>
<protein>
    <submittedName>
        <fullName evidence="2">Uncharacterized protein</fullName>
    </submittedName>
</protein>
<sequence length="177" mass="20055">MNVPRVVAALSLSFLAMCCANSAVAFAAVDVREIAAPAKEVLPIPPYNEWACGRTDDKPRGVASRICRVIYDTPTAPETYDTVLEYSLIESTDPSLLMWVRVAKDAESIHALFYLRERGEWILVDERTYTRKTSPLGKDVPFFTLDSPFGLEYQKLLCQFFEPHCKVWVPTFQFPAR</sequence>
<feature type="signal peptide" evidence="1">
    <location>
        <begin position="1"/>
        <end position="27"/>
    </location>
</feature>
<reference evidence="2 3" key="1">
    <citation type="journal article" date="2016" name="Nat. Commun.">
        <title>Thousands of microbial genomes shed light on interconnected biogeochemical processes in an aquifer system.</title>
        <authorList>
            <person name="Anantharaman K."/>
            <person name="Brown C.T."/>
            <person name="Hug L.A."/>
            <person name="Sharon I."/>
            <person name="Castelle C.J."/>
            <person name="Probst A.J."/>
            <person name="Thomas B.C."/>
            <person name="Singh A."/>
            <person name="Wilkins M.J."/>
            <person name="Karaoz U."/>
            <person name="Brodie E.L."/>
            <person name="Williams K.H."/>
            <person name="Hubbard S.S."/>
            <person name="Banfield J.F."/>
        </authorList>
    </citation>
    <scope>NUCLEOTIDE SEQUENCE [LARGE SCALE GENOMIC DNA]</scope>
</reference>
<evidence type="ECO:0000313" key="3">
    <source>
        <dbReference type="Proteomes" id="UP000178636"/>
    </source>
</evidence>
<dbReference type="EMBL" id="MHLO01000023">
    <property type="protein sequence ID" value="OGZ12180.1"/>
    <property type="molecule type" value="Genomic_DNA"/>
</dbReference>